<proteinExistence type="predicted"/>
<dbReference type="InterPro" id="IPR001452">
    <property type="entry name" value="SH3_domain"/>
</dbReference>
<gene>
    <name evidence="3" type="ORF">VRU49_02705</name>
</gene>
<keyword evidence="1" id="KW-0728">SH3 domain</keyword>
<evidence type="ECO:0000313" key="3">
    <source>
        <dbReference type="EMBL" id="MEE1884322.1"/>
    </source>
</evidence>
<dbReference type="InterPro" id="IPR014593">
    <property type="entry name" value="UCP034961_SH3_2"/>
</dbReference>
<dbReference type="PIRSF" id="PIRSF034961">
    <property type="entry name" value="UCP034961_SH3_2"/>
    <property type="match status" value="1"/>
</dbReference>
<dbReference type="SUPFAM" id="SSF50044">
    <property type="entry name" value="SH3-domain"/>
    <property type="match status" value="2"/>
</dbReference>
<evidence type="ECO:0000256" key="1">
    <source>
        <dbReference type="ARBA" id="ARBA00022443"/>
    </source>
</evidence>
<evidence type="ECO:0000313" key="4">
    <source>
        <dbReference type="Proteomes" id="UP001337681"/>
    </source>
</evidence>
<dbReference type="InterPro" id="IPR036028">
    <property type="entry name" value="SH3-like_dom_sf"/>
</dbReference>
<sequence>MSKLVLTNSINMLKAVAISNYSSQYQDPIVLKKGETVHLGQEESEEKWKGWIWAENETHGGWVPIQILKIDQSKLTAQVLEDYSAKELDVEKGDTITVSQQLNGWLWSKSNKSNDVGWVPEENIQYL</sequence>
<dbReference type="RefSeq" id="WP_330145239.1">
    <property type="nucleotide sequence ID" value="NZ_JAZDQU010000001.1"/>
</dbReference>
<feature type="domain" description="SH3" evidence="2">
    <location>
        <begin position="72"/>
        <end position="127"/>
    </location>
</feature>
<dbReference type="Pfam" id="PF07653">
    <property type="entry name" value="SH3_2"/>
    <property type="match status" value="2"/>
</dbReference>
<accession>A0ABU7GZ70</accession>
<organism evidence="3 4">
    <name type="scientific">Pedobacter flavus</name>
    <dbReference type="NCBI Taxonomy" id="3113906"/>
    <lineage>
        <taxon>Bacteria</taxon>
        <taxon>Pseudomonadati</taxon>
        <taxon>Bacteroidota</taxon>
        <taxon>Sphingobacteriia</taxon>
        <taxon>Sphingobacteriales</taxon>
        <taxon>Sphingobacteriaceae</taxon>
        <taxon>Pedobacter</taxon>
    </lineage>
</organism>
<keyword evidence="4" id="KW-1185">Reference proteome</keyword>
<reference evidence="3 4" key="1">
    <citation type="submission" date="2024-01" db="EMBL/GenBank/DDBJ databases">
        <title>Pedobacter sp. nov., isolated from oil-contaminated soil.</title>
        <authorList>
            <person name="Le N.T.T."/>
        </authorList>
    </citation>
    <scope>NUCLEOTIDE SEQUENCE [LARGE SCALE GENOMIC DNA]</scope>
    <source>
        <strain evidence="3 4">VNH31</strain>
    </source>
</reference>
<name>A0ABU7GZ70_9SPHI</name>
<dbReference type="Proteomes" id="UP001337681">
    <property type="component" value="Unassembled WGS sequence"/>
</dbReference>
<dbReference type="PROSITE" id="PS50002">
    <property type="entry name" value="SH3"/>
    <property type="match status" value="1"/>
</dbReference>
<protein>
    <submittedName>
        <fullName evidence="3">SH3 domain-containing protein</fullName>
    </submittedName>
</protein>
<comment type="caution">
    <text evidence="3">The sequence shown here is derived from an EMBL/GenBank/DDBJ whole genome shotgun (WGS) entry which is preliminary data.</text>
</comment>
<dbReference type="CDD" id="cd00174">
    <property type="entry name" value="SH3"/>
    <property type="match status" value="1"/>
</dbReference>
<dbReference type="EMBL" id="JAZDQU010000001">
    <property type="protein sequence ID" value="MEE1884322.1"/>
    <property type="molecule type" value="Genomic_DNA"/>
</dbReference>
<dbReference type="SMART" id="SM00326">
    <property type="entry name" value="SH3"/>
    <property type="match status" value="2"/>
</dbReference>
<dbReference type="Gene3D" id="2.30.30.40">
    <property type="entry name" value="SH3 Domains"/>
    <property type="match status" value="2"/>
</dbReference>
<evidence type="ECO:0000259" key="2">
    <source>
        <dbReference type="PROSITE" id="PS50002"/>
    </source>
</evidence>